<feature type="transmembrane region" description="Helical" evidence="6">
    <location>
        <begin position="293"/>
        <end position="312"/>
    </location>
</feature>
<dbReference type="RefSeq" id="XP_025431572.1">
    <property type="nucleotide sequence ID" value="XM_025573398.1"/>
</dbReference>
<feature type="transmembrane region" description="Helical" evidence="6">
    <location>
        <begin position="373"/>
        <end position="392"/>
    </location>
</feature>
<feature type="transmembrane region" description="Helical" evidence="6">
    <location>
        <begin position="183"/>
        <end position="207"/>
    </location>
</feature>
<dbReference type="GO" id="GO:0016020">
    <property type="term" value="C:membrane"/>
    <property type="evidence" value="ECO:0007669"/>
    <property type="project" value="UniProtKB-SubCell"/>
</dbReference>
<dbReference type="FunFam" id="1.20.1250.20:FF:000460">
    <property type="entry name" value="MFS multidrug transporter, putative"/>
    <property type="match status" value="1"/>
</dbReference>
<gene>
    <name evidence="8" type="ORF">BP01DRAFT_340336</name>
</gene>
<dbReference type="OrthoDB" id="5296287at2759"/>
<protein>
    <submittedName>
        <fullName evidence="8">MFS general substrate transporter</fullName>
    </submittedName>
</protein>
<feature type="transmembrane region" description="Helical" evidence="6">
    <location>
        <begin position="125"/>
        <end position="144"/>
    </location>
</feature>
<accession>A0A318ZNV2</accession>
<dbReference type="Proteomes" id="UP000248349">
    <property type="component" value="Unassembled WGS sequence"/>
</dbReference>
<keyword evidence="9" id="KW-1185">Reference proteome</keyword>
<dbReference type="AlphaFoldDB" id="A0A318ZNV2"/>
<evidence type="ECO:0000256" key="3">
    <source>
        <dbReference type="ARBA" id="ARBA00022989"/>
    </source>
</evidence>
<evidence type="ECO:0000256" key="5">
    <source>
        <dbReference type="SAM" id="MobiDB-lite"/>
    </source>
</evidence>
<evidence type="ECO:0000256" key="1">
    <source>
        <dbReference type="ARBA" id="ARBA00004141"/>
    </source>
</evidence>
<feature type="domain" description="Major facilitator superfamily (MFS) profile" evidence="7">
    <location>
        <begin position="58"/>
        <end position="495"/>
    </location>
</feature>
<comment type="subcellular location">
    <subcellularLocation>
        <location evidence="1">Membrane</location>
        <topology evidence="1">Multi-pass membrane protein</topology>
    </subcellularLocation>
</comment>
<proteinExistence type="predicted"/>
<feature type="transmembrane region" description="Helical" evidence="6">
    <location>
        <begin position="466"/>
        <end position="486"/>
    </location>
</feature>
<name>A0A318ZNV2_9EURO</name>
<organism evidence="8 9">
    <name type="scientific">Aspergillus saccharolyticus JOP 1030-1</name>
    <dbReference type="NCBI Taxonomy" id="1450539"/>
    <lineage>
        <taxon>Eukaryota</taxon>
        <taxon>Fungi</taxon>
        <taxon>Dikarya</taxon>
        <taxon>Ascomycota</taxon>
        <taxon>Pezizomycotina</taxon>
        <taxon>Eurotiomycetes</taxon>
        <taxon>Eurotiomycetidae</taxon>
        <taxon>Eurotiales</taxon>
        <taxon>Aspergillaceae</taxon>
        <taxon>Aspergillus</taxon>
        <taxon>Aspergillus subgen. Circumdati</taxon>
    </lineage>
</organism>
<dbReference type="SUPFAM" id="SSF103473">
    <property type="entry name" value="MFS general substrate transporter"/>
    <property type="match status" value="1"/>
</dbReference>
<dbReference type="Pfam" id="PF07690">
    <property type="entry name" value="MFS_1"/>
    <property type="match status" value="1"/>
</dbReference>
<evidence type="ECO:0000256" key="6">
    <source>
        <dbReference type="SAM" id="Phobius"/>
    </source>
</evidence>
<dbReference type="EMBL" id="KZ821231">
    <property type="protein sequence ID" value="PYH45590.1"/>
    <property type="molecule type" value="Genomic_DNA"/>
</dbReference>
<dbReference type="STRING" id="1450539.A0A318ZNV2"/>
<feature type="transmembrane region" description="Helical" evidence="6">
    <location>
        <begin position="150"/>
        <end position="171"/>
    </location>
</feature>
<evidence type="ECO:0000256" key="4">
    <source>
        <dbReference type="ARBA" id="ARBA00023136"/>
    </source>
</evidence>
<feature type="region of interest" description="Disordered" evidence="5">
    <location>
        <begin position="1"/>
        <end position="25"/>
    </location>
</feature>
<dbReference type="PANTHER" id="PTHR23502:SF33">
    <property type="entry name" value="MAJOR FACILITATOR SUPERFAMILY (MFS) PROFILE DOMAIN-CONTAINING PROTEIN-RELATED"/>
    <property type="match status" value="1"/>
</dbReference>
<keyword evidence="4 6" id="KW-0472">Membrane</keyword>
<dbReference type="InterPro" id="IPR020846">
    <property type="entry name" value="MFS_dom"/>
</dbReference>
<dbReference type="GeneID" id="37074626"/>
<dbReference type="GO" id="GO:0022857">
    <property type="term" value="F:transmembrane transporter activity"/>
    <property type="evidence" value="ECO:0007669"/>
    <property type="project" value="InterPro"/>
</dbReference>
<dbReference type="InterPro" id="IPR011701">
    <property type="entry name" value="MFS"/>
</dbReference>
<keyword evidence="2 6" id="KW-0812">Transmembrane</keyword>
<evidence type="ECO:0000313" key="8">
    <source>
        <dbReference type="EMBL" id="PYH45590.1"/>
    </source>
</evidence>
<feature type="transmembrane region" description="Helical" evidence="6">
    <location>
        <begin position="332"/>
        <end position="352"/>
    </location>
</feature>
<dbReference type="InterPro" id="IPR036259">
    <property type="entry name" value="MFS_trans_sf"/>
</dbReference>
<dbReference type="PANTHER" id="PTHR23502">
    <property type="entry name" value="MAJOR FACILITATOR SUPERFAMILY"/>
    <property type="match status" value="1"/>
</dbReference>
<dbReference type="Gene3D" id="1.20.1250.20">
    <property type="entry name" value="MFS general substrate transporter like domains"/>
    <property type="match status" value="1"/>
</dbReference>
<feature type="transmembrane region" description="Helical" evidence="6">
    <location>
        <begin position="93"/>
        <end position="113"/>
    </location>
</feature>
<dbReference type="CDD" id="cd17323">
    <property type="entry name" value="MFS_Tpo1_MDR_like"/>
    <property type="match status" value="1"/>
</dbReference>
<feature type="transmembrane region" description="Helical" evidence="6">
    <location>
        <begin position="213"/>
        <end position="233"/>
    </location>
</feature>
<evidence type="ECO:0000259" key="7">
    <source>
        <dbReference type="PROSITE" id="PS50850"/>
    </source>
</evidence>
<feature type="transmembrane region" description="Helical" evidence="6">
    <location>
        <begin position="56"/>
        <end position="73"/>
    </location>
</feature>
<keyword evidence="3 6" id="KW-1133">Transmembrane helix</keyword>
<feature type="transmembrane region" description="Helical" evidence="6">
    <location>
        <begin position="433"/>
        <end position="454"/>
    </location>
</feature>
<sequence>MSSKTPSVDLSFDEAKTPKPIAPGQDRLSDLANGLVGWDSLDDPQNPQNFKSSRKWFLLGLVSFITFLSPLASSIPAPGIGYTDKTFGVTSSILSSLAVSIFVLGFAIGPLILSPLSEIFGRQPVLNCSNFFFTIWQIGCALAPNMAALIVFRLLAGIGGSACLTVGGGIISDLFPLHQRGKANAIFTLGPLFGPVIGPIIGGFIAQRASWRWVYWVLLVACGVISSINLVTGQETNPVVLLRRKTQRLQTELQRPELRSVYELPTGGPAASPRALMVQSVTRPVRMLAGSPILLLLALYMSFVFGLLYLLFTTLTTLYVDTYGWPVDLCGLAYLGIGLGFGLGITLVAKTSDRNVMRLKKANGDVFEPEMRLATCLYFALFIPISFFWYGWTADKQVHWVVPIIGLLPFGFGMMGIFAPIQTYFIDVSGQYAASAVAGLTALRCLFGAFLPLAGPAMYEALGLGWGNSLLGFLALGLTPVPALIYRYGGALRRKHPIRLG</sequence>
<reference evidence="8 9" key="1">
    <citation type="submission" date="2016-12" db="EMBL/GenBank/DDBJ databases">
        <title>The genomes of Aspergillus section Nigri reveals drivers in fungal speciation.</title>
        <authorList>
            <consortium name="DOE Joint Genome Institute"/>
            <person name="Vesth T.C."/>
            <person name="Nybo J."/>
            <person name="Theobald S."/>
            <person name="Brandl J."/>
            <person name="Frisvad J.C."/>
            <person name="Nielsen K.F."/>
            <person name="Lyhne E.K."/>
            <person name="Kogle M.E."/>
            <person name="Kuo A."/>
            <person name="Riley R."/>
            <person name="Clum A."/>
            <person name="Nolan M."/>
            <person name="Lipzen A."/>
            <person name="Salamov A."/>
            <person name="Henrissat B."/>
            <person name="Wiebenga A."/>
            <person name="De Vries R.P."/>
            <person name="Grigoriev I.V."/>
            <person name="Mortensen U.H."/>
            <person name="Andersen M.R."/>
            <person name="Baker S.E."/>
        </authorList>
    </citation>
    <scope>NUCLEOTIDE SEQUENCE [LARGE SCALE GENOMIC DNA]</scope>
    <source>
        <strain evidence="8 9">JOP 1030-1</strain>
    </source>
</reference>
<dbReference type="PROSITE" id="PS50850">
    <property type="entry name" value="MFS"/>
    <property type="match status" value="1"/>
</dbReference>
<evidence type="ECO:0000256" key="2">
    <source>
        <dbReference type="ARBA" id="ARBA00022692"/>
    </source>
</evidence>
<evidence type="ECO:0000313" key="9">
    <source>
        <dbReference type="Proteomes" id="UP000248349"/>
    </source>
</evidence>
<feature type="transmembrane region" description="Helical" evidence="6">
    <location>
        <begin position="398"/>
        <end position="421"/>
    </location>
</feature>